<dbReference type="AlphaFoldDB" id="A0A1F6A8Z9"/>
<accession>A0A1F6A8Z9</accession>
<proteinExistence type="predicted"/>
<dbReference type="InterPro" id="IPR029063">
    <property type="entry name" value="SAM-dependent_MTases_sf"/>
</dbReference>
<dbReference type="STRING" id="1798384.A3D03_05195"/>
<evidence type="ECO:0008006" key="3">
    <source>
        <dbReference type="Google" id="ProtNLM"/>
    </source>
</evidence>
<dbReference type="CDD" id="cd02440">
    <property type="entry name" value="AdoMet_MTases"/>
    <property type="match status" value="1"/>
</dbReference>
<reference evidence="1 2" key="1">
    <citation type="journal article" date="2016" name="Nat. Commun.">
        <title>Thousands of microbial genomes shed light on interconnected biogeochemical processes in an aquifer system.</title>
        <authorList>
            <person name="Anantharaman K."/>
            <person name="Brown C.T."/>
            <person name="Hug L.A."/>
            <person name="Sharon I."/>
            <person name="Castelle C.J."/>
            <person name="Probst A.J."/>
            <person name="Thomas B.C."/>
            <person name="Singh A."/>
            <person name="Wilkins M.J."/>
            <person name="Karaoz U."/>
            <person name="Brodie E.L."/>
            <person name="Williams K.H."/>
            <person name="Hubbard S.S."/>
            <person name="Banfield J.F."/>
        </authorList>
    </citation>
    <scope>NUCLEOTIDE SEQUENCE [LARGE SCALE GENOMIC DNA]</scope>
</reference>
<dbReference type="PANTHER" id="PTHR43861">
    <property type="entry name" value="TRANS-ACONITATE 2-METHYLTRANSFERASE-RELATED"/>
    <property type="match status" value="1"/>
</dbReference>
<dbReference type="Pfam" id="PF13489">
    <property type="entry name" value="Methyltransf_23"/>
    <property type="match status" value="1"/>
</dbReference>
<dbReference type="Gene3D" id="3.40.50.150">
    <property type="entry name" value="Vaccinia Virus protein VP39"/>
    <property type="match status" value="1"/>
</dbReference>
<protein>
    <recommendedName>
        <fullName evidence="3">Methyltransferase type 11 domain-containing protein</fullName>
    </recommendedName>
</protein>
<name>A0A1F6A8Z9_9BACT</name>
<dbReference type="Proteomes" id="UP000177092">
    <property type="component" value="Unassembled WGS sequence"/>
</dbReference>
<evidence type="ECO:0000313" key="2">
    <source>
        <dbReference type="Proteomes" id="UP000177092"/>
    </source>
</evidence>
<dbReference type="SUPFAM" id="SSF53335">
    <property type="entry name" value="S-adenosyl-L-methionine-dependent methyltransferases"/>
    <property type="match status" value="1"/>
</dbReference>
<gene>
    <name evidence="1" type="ORF">A3D03_05195</name>
</gene>
<evidence type="ECO:0000313" key="1">
    <source>
        <dbReference type="EMBL" id="OGG21056.1"/>
    </source>
</evidence>
<dbReference type="EMBL" id="MFJN01000030">
    <property type="protein sequence ID" value="OGG21056.1"/>
    <property type="molecule type" value="Genomic_DNA"/>
</dbReference>
<sequence length="228" mass="26202">MKKNIYKRMYEVKGRPDLMDNSRIKVMLNIINNLDIKRKKILDIGCFDGTFLSLIKNRDNQFYGIDASDYAVKSCRKKGIKVTQFFFDDVAKIPFEDKFFDLVTAGEIIEHIYDTDFFLREIKRILKPKGYLLISTPNIASLGRRILLLLGINPIIEISPNEIDSPGHIRYFTFKTLEGLLEKHGLKVLQTRSDVLNLSADGKIKSLRIPKIFPTIGQSIICLCQKKA</sequence>
<organism evidence="1 2">
    <name type="scientific">Candidatus Gottesmanbacteria bacterium RIFCSPHIGHO2_02_FULL_40_13</name>
    <dbReference type="NCBI Taxonomy" id="1798384"/>
    <lineage>
        <taxon>Bacteria</taxon>
        <taxon>Candidatus Gottesmaniibacteriota</taxon>
    </lineage>
</organism>
<comment type="caution">
    <text evidence="1">The sequence shown here is derived from an EMBL/GenBank/DDBJ whole genome shotgun (WGS) entry which is preliminary data.</text>
</comment>